<dbReference type="KEGG" id="sphk:SKP52_13105"/>
<dbReference type="InterPro" id="IPR032710">
    <property type="entry name" value="NTF2-like_dom_sf"/>
</dbReference>
<sequence length="141" mass="15588">MTKSPIDPAIDTLIHDVVHVGSAYDIDGMEQLYTADQSFLVLGSNGEVTRVSRTDSLAEFRSRRDAGEPPLSTEHRVLHVEQQGDHATAILYRRMSPDAPAAMYELRLRKDSGRWMVAGETVTPWPGGIDGNFLPARRQAA</sequence>
<dbReference type="RefSeq" id="WP_039575281.1">
    <property type="nucleotide sequence ID" value="NZ_CP009122.1"/>
</dbReference>
<keyword evidence="2" id="KW-1185">Reference proteome</keyword>
<proteinExistence type="predicted"/>
<dbReference type="STRING" id="1515612.SKP52_13105"/>
<accession>A0A0A7PHP7</accession>
<organism evidence="1 2">
    <name type="scientific">Sphingopyxis fribergensis</name>
    <dbReference type="NCBI Taxonomy" id="1515612"/>
    <lineage>
        <taxon>Bacteria</taxon>
        <taxon>Pseudomonadati</taxon>
        <taxon>Pseudomonadota</taxon>
        <taxon>Alphaproteobacteria</taxon>
        <taxon>Sphingomonadales</taxon>
        <taxon>Sphingomonadaceae</taxon>
        <taxon>Sphingopyxis</taxon>
    </lineage>
</organism>
<dbReference type="EMBL" id="CP009122">
    <property type="protein sequence ID" value="AJA09509.1"/>
    <property type="molecule type" value="Genomic_DNA"/>
</dbReference>
<dbReference type="SUPFAM" id="SSF54427">
    <property type="entry name" value="NTF2-like"/>
    <property type="match status" value="1"/>
</dbReference>
<dbReference type="Proteomes" id="UP000030907">
    <property type="component" value="Chromosome"/>
</dbReference>
<gene>
    <name evidence="1" type="ORF">SKP52_13105</name>
</gene>
<protein>
    <recommendedName>
        <fullName evidence="3">DUF4440 domain-containing protein</fullName>
    </recommendedName>
</protein>
<dbReference type="HOGENOM" id="CLU_1824077_0_0_5"/>
<reference evidence="1 2" key="1">
    <citation type="journal article" date="2015" name="Int. J. Syst. Evol. Microbiol.">
        <title>Description of Sphingopyxis fribergensis sp. nov. - a soil bacterium with the ability to degrade styrene and phenylacetic acid.</title>
        <authorList>
            <person name="Oelschlagel M."/>
            <person name="Ruckert C."/>
            <person name="Kalinowski J."/>
            <person name="Schmidt G."/>
            <person name="Schlomann M."/>
            <person name="Tischler D."/>
        </authorList>
    </citation>
    <scope>NUCLEOTIDE SEQUENCE [LARGE SCALE GENOMIC DNA]</scope>
    <source>
        <strain evidence="1 2">Kp5.2</strain>
    </source>
</reference>
<dbReference type="Gene3D" id="3.10.450.50">
    <property type="match status" value="1"/>
</dbReference>
<name>A0A0A7PHP7_9SPHN</name>
<dbReference type="AlphaFoldDB" id="A0A0A7PHP7"/>
<evidence type="ECO:0008006" key="3">
    <source>
        <dbReference type="Google" id="ProtNLM"/>
    </source>
</evidence>
<dbReference type="OrthoDB" id="8602165at2"/>
<evidence type="ECO:0000313" key="2">
    <source>
        <dbReference type="Proteomes" id="UP000030907"/>
    </source>
</evidence>
<evidence type="ECO:0000313" key="1">
    <source>
        <dbReference type="EMBL" id="AJA09509.1"/>
    </source>
</evidence>